<dbReference type="OrthoDB" id="190201at2759"/>
<protein>
    <submittedName>
        <fullName evidence="3">Uncharacterized protein</fullName>
    </submittedName>
</protein>
<keyword evidence="2" id="KW-0472">Membrane</keyword>
<name>W9Y0Y7_9EURO</name>
<dbReference type="RefSeq" id="XP_007734994.1">
    <property type="nucleotide sequence ID" value="XM_007736804.1"/>
</dbReference>
<accession>W9Y0Y7</accession>
<dbReference type="AlphaFoldDB" id="W9Y0Y7"/>
<evidence type="ECO:0000256" key="1">
    <source>
        <dbReference type="SAM" id="MobiDB-lite"/>
    </source>
</evidence>
<keyword evidence="2" id="KW-0812">Transmembrane</keyword>
<dbReference type="EMBL" id="AMGY01000005">
    <property type="protein sequence ID" value="EXJ82871.1"/>
    <property type="molecule type" value="Genomic_DNA"/>
</dbReference>
<proteinExistence type="predicted"/>
<evidence type="ECO:0000313" key="4">
    <source>
        <dbReference type="Proteomes" id="UP000019478"/>
    </source>
</evidence>
<organism evidence="3 4">
    <name type="scientific">Capronia epimyces CBS 606.96</name>
    <dbReference type="NCBI Taxonomy" id="1182542"/>
    <lineage>
        <taxon>Eukaryota</taxon>
        <taxon>Fungi</taxon>
        <taxon>Dikarya</taxon>
        <taxon>Ascomycota</taxon>
        <taxon>Pezizomycotina</taxon>
        <taxon>Eurotiomycetes</taxon>
        <taxon>Chaetothyriomycetidae</taxon>
        <taxon>Chaetothyriales</taxon>
        <taxon>Herpotrichiellaceae</taxon>
        <taxon>Capronia</taxon>
    </lineage>
</organism>
<evidence type="ECO:0000256" key="2">
    <source>
        <dbReference type="SAM" id="Phobius"/>
    </source>
</evidence>
<evidence type="ECO:0000313" key="3">
    <source>
        <dbReference type="EMBL" id="EXJ82871.1"/>
    </source>
</evidence>
<dbReference type="GeneID" id="19170794"/>
<gene>
    <name evidence="3" type="ORF">A1O3_06686</name>
</gene>
<reference evidence="3 4" key="1">
    <citation type="submission" date="2013-03" db="EMBL/GenBank/DDBJ databases">
        <title>The Genome Sequence of Capronia epimyces CBS 606.96.</title>
        <authorList>
            <consortium name="The Broad Institute Genomics Platform"/>
            <person name="Cuomo C."/>
            <person name="de Hoog S."/>
            <person name="Gorbushina A."/>
            <person name="Walker B."/>
            <person name="Young S.K."/>
            <person name="Zeng Q."/>
            <person name="Gargeya S."/>
            <person name="Fitzgerald M."/>
            <person name="Haas B."/>
            <person name="Abouelleil A."/>
            <person name="Allen A.W."/>
            <person name="Alvarado L."/>
            <person name="Arachchi H.M."/>
            <person name="Berlin A.M."/>
            <person name="Chapman S.B."/>
            <person name="Gainer-Dewar J."/>
            <person name="Goldberg J."/>
            <person name="Griggs A."/>
            <person name="Gujja S."/>
            <person name="Hansen M."/>
            <person name="Howarth C."/>
            <person name="Imamovic A."/>
            <person name="Ireland A."/>
            <person name="Larimer J."/>
            <person name="McCowan C."/>
            <person name="Murphy C."/>
            <person name="Pearson M."/>
            <person name="Poon T.W."/>
            <person name="Priest M."/>
            <person name="Roberts A."/>
            <person name="Saif S."/>
            <person name="Shea T."/>
            <person name="Sisk P."/>
            <person name="Sykes S."/>
            <person name="Wortman J."/>
            <person name="Nusbaum C."/>
            <person name="Birren B."/>
        </authorList>
    </citation>
    <scope>NUCLEOTIDE SEQUENCE [LARGE SCALE GENOMIC DNA]</scope>
    <source>
        <strain evidence="3 4">CBS 606.96</strain>
    </source>
</reference>
<dbReference type="STRING" id="1182542.W9Y0Y7"/>
<dbReference type="HOGENOM" id="CLU_071891_0_0_1"/>
<keyword evidence="2" id="KW-1133">Transmembrane helix</keyword>
<sequence length="306" mass="33412">MTVSRLNPGLMGANTISCEEVEKSSLYTMIPSVVRSRIPVLPSLRHSVVLHASQVRRMAYTLSCVDAGKEKESCGFASTVPSSGASTPMMRPESPEENPCSGELGLKLLSQPEARSGVDWDIAATGVRLWISAKAQADEGGDPAALRSMHVDALRYMHMALPPDLTPLEMESLRASMSPQLIFSSAEIRELDGQRRPNLLRQTVAQAICWLVATFLLLIPVLMTLLTRVLQFERQHQVTERIITNSLDMTSSLGERGLDLHNALRRFKDGRVGAVCLDAGSWFAESILGGVNDGIDAASQSRRKTL</sequence>
<keyword evidence="4" id="KW-1185">Reference proteome</keyword>
<dbReference type="Proteomes" id="UP000019478">
    <property type="component" value="Unassembled WGS sequence"/>
</dbReference>
<comment type="caution">
    <text evidence="3">The sequence shown here is derived from an EMBL/GenBank/DDBJ whole genome shotgun (WGS) entry which is preliminary data.</text>
</comment>
<dbReference type="eggNOG" id="ENOG502S06P">
    <property type="taxonomic scope" value="Eukaryota"/>
</dbReference>
<feature type="transmembrane region" description="Helical" evidence="2">
    <location>
        <begin position="204"/>
        <end position="226"/>
    </location>
</feature>
<feature type="region of interest" description="Disordered" evidence="1">
    <location>
        <begin position="76"/>
        <end position="100"/>
    </location>
</feature>